<dbReference type="Proteomes" id="UP000814033">
    <property type="component" value="Unassembled WGS sequence"/>
</dbReference>
<organism evidence="1 2">
    <name type="scientific">Auriscalpium vulgare</name>
    <dbReference type="NCBI Taxonomy" id="40419"/>
    <lineage>
        <taxon>Eukaryota</taxon>
        <taxon>Fungi</taxon>
        <taxon>Dikarya</taxon>
        <taxon>Basidiomycota</taxon>
        <taxon>Agaricomycotina</taxon>
        <taxon>Agaricomycetes</taxon>
        <taxon>Russulales</taxon>
        <taxon>Auriscalpiaceae</taxon>
        <taxon>Auriscalpium</taxon>
    </lineage>
</organism>
<evidence type="ECO:0000313" key="1">
    <source>
        <dbReference type="EMBL" id="KAI0041743.1"/>
    </source>
</evidence>
<keyword evidence="2" id="KW-1185">Reference proteome</keyword>
<accession>A0ACB8RCG1</accession>
<reference evidence="1" key="1">
    <citation type="submission" date="2021-02" db="EMBL/GenBank/DDBJ databases">
        <authorList>
            <consortium name="DOE Joint Genome Institute"/>
            <person name="Ahrendt S."/>
            <person name="Looney B.P."/>
            <person name="Miyauchi S."/>
            <person name="Morin E."/>
            <person name="Drula E."/>
            <person name="Courty P.E."/>
            <person name="Chicoki N."/>
            <person name="Fauchery L."/>
            <person name="Kohler A."/>
            <person name="Kuo A."/>
            <person name="Labutti K."/>
            <person name="Pangilinan J."/>
            <person name="Lipzen A."/>
            <person name="Riley R."/>
            <person name="Andreopoulos W."/>
            <person name="He G."/>
            <person name="Johnson J."/>
            <person name="Barry K.W."/>
            <person name="Grigoriev I.V."/>
            <person name="Nagy L."/>
            <person name="Hibbett D."/>
            <person name="Henrissat B."/>
            <person name="Matheny P.B."/>
            <person name="Labbe J."/>
            <person name="Martin F."/>
        </authorList>
    </citation>
    <scope>NUCLEOTIDE SEQUENCE</scope>
    <source>
        <strain evidence="1">FP105234-sp</strain>
    </source>
</reference>
<dbReference type="EMBL" id="MU276104">
    <property type="protein sequence ID" value="KAI0041743.1"/>
    <property type="molecule type" value="Genomic_DNA"/>
</dbReference>
<gene>
    <name evidence="1" type="ORF">FA95DRAFT_654584</name>
</gene>
<evidence type="ECO:0000313" key="2">
    <source>
        <dbReference type="Proteomes" id="UP000814033"/>
    </source>
</evidence>
<reference evidence="1" key="2">
    <citation type="journal article" date="2022" name="New Phytol.">
        <title>Evolutionary transition to the ectomycorrhizal habit in the genomes of a hyperdiverse lineage of mushroom-forming fungi.</title>
        <authorList>
            <person name="Looney B."/>
            <person name="Miyauchi S."/>
            <person name="Morin E."/>
            <person name="Drula E."/>
            <person name="Courty P.E."/>
            <person name="Kohler A."/>
            <person name="Kuo A."/>
            <person name="LaButti K."/>
            <person name="Pangilinan J."/>
            <person name="Lipzen A."/>
            <person name="Riley R."/>
            <person name="Andreopoulos W."/>
            <person name="He G."/>
            <person name="Johnson J."/>
            <person name="Nolan M."/>
            <person name="Tritt A."/>
            <person name="Barry K.W."/>
            <person name="Grigoriev I.V."/>
            <person name="Nagy L.G."/>
            <person name="Hibbett D."/>
            <person name="Henrissat B."/>
            <person name="Matheny P.B."/>
            <person name="Labbe J."/>
            <person name="Martin F.M."/>
        </authorList>
    </citation>
    <scope>NUCLEOTIDE SEQUENCE</scope>
    <source>
        <strain evidence="1">FP105234-sp</strain>
    </source>
</reference>
<comment type="caution">
    <text evidence="1">The sequence shown here is derived from an EMBL/GenBank/DDBJ whole genome shotgun (WGS) entry which is preliminary data.</text>
</comment>
<protein>
    <submittedName>
        <fullName evidence="1">Uncharacterized protein</fullName>
    </submittedName>
</protein>
<proteinExistence type="predicted"/>
<sequence>MLERHCNNDCRASLFQRSHQASGPRFTPLLTPPRCTLLHEADREGTGSVSGSNYLPLSSFERATHPVERARGARRGGSLPERGGEGVGTVVKGDRVGSPVGSAACTPQTSSPCVADLWLDHQVCKGTRQREGRGRRARPLRRIESPWEEIGNPWSRGPPPGGEGEGSDSGLGALRGISCARCLCQFVFVFVSLFVRQREWARSDGNCKISRVCLYSVAVIICSLSHSGRGRWLC</sequence>
<name>A0ACB8RCG1_9AGAM</name>